<organism evidence="9 10">
    <name type="scientific">Edaphochlamys debaryana</name>
    <dbReference type="NCBI Taxonomy" id="47281"/>
    <lineage>
        <taxon>Eukaryota</taxon>
        <taxon>Viridiplantae</taxon>
        <taxon>Chlorophyta</taxon>
        <taxon>core chlorophytes</taxon>
        <taxon>Chlorophyceae</taxon>
        <taxon>CS clade</taxon>
        <taxon>Chlamydomonadales</taxon>
        <taxon>Chlamydomonadales incertae sedis</taxon>
        <taxon>Edaphochlamys</taxon>
    </lineage>
</organism>
<name>A0A836BYU0_9CHLO</name>
<keyword evidence="2" id="KW-0479">Metal-binding</keyword>
<dbReference type="PANTHER" id="PTHR22726">
    <property type="entry name" value="METALLOENDOPEPTIDASE OMA1"/>
    <property type="match status" value="1"/>
</dbReference>
<dbReference type="GO" id="GO:0051603">
    <property type="term" value="P:proteolysis involved in protein catabolic process"/>
    <property type="evidence" value="ECO:0007669"/>
    <property type="project" value="TreeGrafter"/>
</dbReference>
<dbReference type="InterPro" id="IPR051156">
    <property type="entry name" value="Mito/Outer_Membr_Metalloprot"/>
</dbReference>
<accession>A0A836BYU0</accession>
<dbReference type="GO" id="GO:0004222">
    <property type="term" value="F:metalloendopeptidase activity"/>
    <property type="evidence" value="ECO:0007669"/>
    <property type="project" value="InterPro"/>
</dbReference>
<keyword evidence="4 6" id="KW-0862">Zinc</keyword>
<reference evidence="9" key="1">
    <citation type="journal article" date="2020" name="bioRxiv">
        <title>Comparative genomics of Chlamydomonas.</title>
        <authorList>
            <person name="Craig R.J."/>
            <person name="Hasan A.R."/>
            <person name="Ness R.W."/>
            <person name="Keightley P.D."/>
        </authorList>
    </citation>
    <scope>NUCLEOTIDE SEQUENCE</scope>
    <source>
        <strain evidence="9">CCAP 11/70</strain>
    </source>
</reference>
<keyword evidence="3 6" id="KW-0378">Hydrolase</keyword>
<proteinExistence type="inferred from homology"/>
<dbReference type="Proteomes" id="UP000612055">
    <property type="component" value="Unassembled WGS sequence"/>
</dbReference>
<feature type="region of interest" description="Disordered" evidence="7">
    <location>
        <begin position="178"/>
        <end position="197"/>
    </location>
</feature>
<dbReference type="EMBL" id="JAEHOE010000043">
    <property type="protein sequence ID" value="KAG2492673.1"/>
    <property type="molecule type" value="Genomic_DNA"/>
</dbReference>
<evidence type="ECO:0000256" key="5">
    <source>
        <dbReference type="ARBA" id="ARBA00023049"/>
    </source>
</evidence>
<dbReference type="GO" id="GO:0046872">
    <property type="term" value="F:metal ion binding"/>
    <property type="evidence" value="ECO:0007669"/>
    <property type="project" value="UniProtKB-KW"/>
</dbReference>
<gene>
    <name evidence="9" type="ORF">HYH03_009088</name>
</gene>
<feature type="compositionally biased region" description="Gly residues" evidence="7">
    <location>
        <begin position="405"/>
        <end position="422"/>
    </location>
</feature>
<keyword evidence="1 6" id="KW-0645">Protease</keyword>
<evidence type="ECO:0000256" key="7">
    <source>
        <dbReference type="SAM" id="MobiDB-lite"/>
    </source>
</evidence>
<evidence type="ECO:0000256" key="4">
    <source>
        <dbReference type="ARBA" id="ARBA00022833"/>
    </source>
</evidence>
<sequence>MAANGAASSLSRLASRLFGGALASRAAAGAVGGSGAGALAAAAGRLPTAAAGTGASFWGASHAAWRSLASEGVGVQPLLPRRALSSITAFGTGAAAATATATGGGPVRRLLGGALKTAAAGPTGGFDGALVAARRMATDAAAGLGGATVVVTRPVAQVPYTGRRRALSLKARAQEELDRLKSEGRESVDDGRLPKAHPSAQLVRRVGAAVAAAACDGAGGGSWEHAKELTWESVVVDDAEPRAWARPSGKVVVTTGMLDFLGVDRNPENGEAALAWVLAREAAHLLARHPEEERSVIYPPTTFCAMMPLVWVVTWMKGHEQRQLEHEADVIALQLVAQAGFNPTGALYSLQKSMASEAPAEQSGFITDRVRTFLQPDPSAVDRVGRVAEHLPRALAEYHKQQQGAGNGAGPQADGGGSQRVA</sequence>
<protein>
    <recommendedName>
        <fullName evidence="8">Peptidase M48 domain-containing protein</fullName>
    </recommendedName>
</protein>
<keyword evidence="10" id="KW-1185">Reference proteome</keyword>
<keyword evidence="5 6" id="KW-0482">Metalloprotease</keyword>
<comment type="caution">
    <text evidence="9">The sequence shown here is derived from an EMBL/GenBank/DDBJ whole genome shotgun (WGS) entry which is preliminary data.</text>
</comment>
<dbReference type="InterPro" id="IPR001915">
    <property type="entry name" value="Peptidase_M48"/>
</dbReference>
<evidence type="ECO:0000256" key="1">
    <source>
        <dbReference type="ARBA" id="ARBA00022670"/>
    </source>
</evidence>
<evidence type="ECO:0000313" key="10">
    <source>
        <dbReference type="Proteomes" id="UP000612055"/>
    </source>
</evidence>
<evidence type="ECO:0000256" key="3">
    <source>
        <dbReference type="ARBA" id="ARBA00022801"/>
    </source>
</evidence>
<evidence type="ECO:0000256" key="2">
    <source>
        <dbReference type="ARBA" id="ARBA00022723"/>
    </source>
</evidence>
<dbReference type="AlphaFoldDB" id="A0A836BYU0"/>
<dbReference type="Pfam" id="PF01435">
    <property type="entry name" value="Peptidase_M48"/>
    <property type="match status" value="1"/>
</dbReference>
<feature type="region of interest" description="Disordered" evidence="7">
    <location>
        <begin position="396"/>
        <end position="422"/>
    </location>
</feature>
<feature type="domain" description="Peptidase M48" evidence="8">
    <location>
        <begin position="227"/>
        <end position="387"/>
    </location>
</feature>
<comment type="cofactor">
    <cofactor evidence="6">
        <name>Zn(2+)</name>
        <dbReference type="ChEBI" id="CHEBI:29105"/>
    </cofactor>
    <text evidence="6">Binds 1 zinc ion per subunit.</text>
</comment>
<feature type="compositionally biased region" description="Basic and acidic residues" evidence="7">
    <location>
        <begin position="178"/>
        <end position="193"/>
    </location>
</feature>
<dbReference type="GO" id="GO:0016020">
    <property type="term" value="C:membrane"/>
    <property type="evidence" value="ECO:0007669"/>
    <property type="project" value="TreeGrafter"/>
</dbReference>
<evidence type="ECO:0000259" key="8">
    <source>
        <dbReference type="Pfam" id="PF01435"/>
    </source>
</evidence>
<dbReference type="PANTHER" id="PTHR22726:SF1">
    <property type="entry name" value="METALLOENDOPEPTIDASE OMA1, MITOCHONDRIAL"/>
    <property type="match status" value="1"/>
</dbReference>
<evidence type="ECO:0000256" key="6">
    <source>
        <dbReference type="RuleBase" id="RU003983"/>
    </source>
</evidence>
<evidence type="ECO:0000313" key="9">
    <source>
        <dbReference type="EMBL" id="KAG2492673.1"/>
    </source>
</evidence>
<comment type="similarity">
    <text evidence="6">Belongs to the peptidase M48 family.</text>
</comment>